<dbReference type="EMBL" id="GECU01013152">
    <property type="protein sequence ID" value="JAS94554.1"/>
    <property type="molecule type" value="Transcribed_RNA"/>
</dbReference>
<name>A0A1B6J5W2_9HEMI</name>
<sequence length="103" mass="11585">SLPVADRAKENTPLPTSATAHDTITRYIKSHVKQRWSSEEKSVVVESFKHKITERTNPSLKECRDVISTSPILSGRSASQIKTFVNNIIKGKTTLPKEFKHLL</sequence>
<feature type="non-terminal residue" evidence="1">
    <location>
        <position position="1"/>
    </location>
</feature>
<accession>A0A1B6J5W2</accession>
<evidence type="ECO:0000313" key="1">
    <source>
        <dbReference type="EMBL" id="JAS94554.1"/>
    </source>
</evidence>
<proteinExistence type="predicted"/>
<dbReference type="AlphaFoldDB" id="A0A1B6J5W2"/>
<protein>
    <submittedName>
        <fullName evidence="1">Uncharacterized protein</fullName>
    </submittedName>
</protein>
<gene>
    <name evidence="1" type="ORF">g.21480</name>
</gene>
<reference evidence="1" key="1">
    <citation type="submission" date="2015-11" db="EMBL/GenBank/DDBJ databases">
        <title>De novo transcriptome assembly of four potential Pierce s Disease insect vectors from Arizona vineyards.</title>
        <authorList>
            <person name="Tassone E.E."/>
        </authorList>
    </citation>
    <scope>NUCLEOTIDE SEQUENCE</scope>
</reference>
<organism evidence="1">
    <name type="scientific">Homalodisca liturata</name>
    <dbReference type="NCBI Taxonomy" id="320908"/>
    <lineage>
        <taxon>Eukaryota</taxon>
        <taxon>Metazoa</taxon>
        <taxon>Ecdysozoa</taxon>
        <taxon>Arthropoda</taxon>
        <taxon>Hexapoda</taxon>
        <taxon>Insecta</taxon>
        <taxon>Pterygota</taxon>
        <taxon>Neoptera</taxon>
        <taxon>Paraneoptera</taxon>
        <taxon>Hemiptera</taxon>
        <taxon>Auchenorrhyncha</taxon>
        <taxon>Membracoidea</taxon>
        <taxon>Cicadellidae</taxon>
        <taxon>Cicadellinae</taxon>
        <taxon>Proconiini</taxon>
        <taxon>Homalodisca</taxon>
    </lineage>
</organism>